<dbReference type="Pfam" id="PF00072">
    <property type="entry name" value="Response_reg"/>
    <property type="match status" value="1"/>
</dbReference>
<dbReference type="Pfam" id="PF00486">
    <property type="entry name" value="Trans_reg_C"/>
    <property type="match status" value="1"/>
</dbReference>
<feature type="domain" description="OmpR/PhoB-type" evidence="7">
    <location>
        <begin position="147"/>
        <end position="244"/>
    </location>
</feature>
<evidence type="ECO:0000259" key="7">
    <source>
        <dbReference type="PROSITE" id="PS51755"/>
    </source>
</evidence>
<dbReference type="InterPro" id="IPR036388">
    <property type="entry name" value="WH-like_DNA-bd_sf"/>
</dbReference>
<dbReference type="CDD" id="cd00383">
    <property type="entry name" value="trans_reg_C"/>
    <property type="match status" value="1"/>
</dbReference>
<organism evidence="8 9">
    <name type="scientific">Sutterella massiliensis</name>
    <dbReference type="NCBI Taxonomy" id="1816689"/>
    <lineage>
        <taxon>Bacteria</taxon>
        <taxon>Pseudomonadati</taxon>
        <taxon>Pseudomonadota</taxon>
        <taxon>Betaproteobacteria</taxon>
        <taxon>Burkholderiales</taxon>
        <taxon>Sutterellaceae</taxon>
        <taxon>Sutterella</taxon>
    </lineage>
</organism>
<gene>
    <name evidence="8" type="ORF">H6A60_03265</name>
</gene>
<evidence type="ECO:0000256" key="5">
    <source>
        <dbReference type="PROSITE-ProRule" id="PRU01091"/>
    </source>
</evidence>
<dbReference type="Gene3D" id="3.40.50.2300">
    <property type="match status" value="1"/>
</dbReference>
<dbReference type="SMART" id="SM00862">
    <property type="entry name" value="Trans_reg_C"/>
    <property type="match status" value="1"/>
</dbReference>
<evidence type="ECO:0000256" key="2">
    <source>
        <dbReference type="ARBA" id="ARBA00023012"/>
    </source>
</evidence>
<dbReference type="InterPro" id="IPR016032">
    <property type="entry name" value="Sig_transdc_resp-reg_C-effctor"/>
</dbReference>
<keyword evidence="9" id="KW-1185">Reference proteome</keyword>
<evidence type="ECO:0000313" key="9">
    <source>
        <dbReference type="Proteomes" id="UP000715095"/>
    </source>
</evidence>
<keyword evidence="3 5" id="KW-0238">DNA-binding</keyword>
<protein>
    <submittedName>
        <fullName evidence="8">Response regulator</fullName>
    </submittedName>
</protein>
<evidence type="ECO:0000259" key="6">
    <source>
        <dbReference type="PROSITE" id="PS50110"/>
    </source>
</evidence>
<dbReference type="InterPro" id="IPR001867">
    <property type="entry name" value="OmpR/PhoB-type_DNA-bd"/>
</dbReference>
<dbReference type="PANTHER" id="PTHR48111:SF40">
    <property type="entry name" value="PHOSPHATE REGULON TRANSCRIPTIONAL REGULATORY PROTEIN PHOB"/>
    <property type="match status" value="1"/>
</dbReference>
<dbReference type="InterPro" id="IPR039420">
    <property type="entry name" value="WalR-like"/>
</dbReference>
<accession>A0ABS2DQA4</accession>
<reference evidence="8 9" key="1">
    <citation type="journal article" date="2021" name="Sci. Rep.">
        <title>The distribution of antibiotic resistance genes in chicken gut microbiota commensals.</title>
        <authorList>
            <person name="Juricova H."/>
            <person name="Matiasovicova J."/>
            <person name="Kubasova T."/>
            <person name="Cejkova D."/>
            <person name="Rychlik I."/>
        </authorList>
    </citation>
    <scope>NUCLEOTIDE SEQUENCE [LARGE SCALE GENOMIC DNA]</scope>
    <source>
        <strain evidence="8 9">An829</strain>
    </source>
</reference>
<dbReference type="SUPFAM" id="SSF52172">
    <property type="entry name" value="CheY-like"/>
    <property type="match status" value="1"/>
</dbReference>
<dbReference type="PANTHER" id="PTHR48111">
    <property type="entry name" value="REGULATOR OF RPOS"/>
    <property type="match status" value="1"/>
</dbReference>
<dbReference type="Proteomes" id="UP000715095">
    <property type="component" value="Unassembled WGS sequence"/>
</dbReference>
<dbReference type="InterPro" id="IPR011006">
    <property type="entry name" value="CheY-like_superfamily"/>
</dbReference>
<dbReference type="SUPFAM" id="SSF46894">
    <property type="entry name" value="C-terminal effector domain of the bipartite response regulators"/>
    <property type="match status" value="1"/>
</dbReference>
<dbReference type="Gene3D" id="1.10.10.10">
    <property type="entry name" value="Winged helix-like DNA-binding domain superfamily/Winged helix DNA-binding domain"/>
    <property type="match status" value="1"/>
</dbReference>
<sequence length="246" mass="27085">MSEPPVILIVEDEVAIRELVAFVCETDGYKTIRVGSIAEARAALAKVRPDLILLDLMLPDMSGLEWLKGLPEEPDAAGVPVIMLTARGDEMDRVAGLDAGADDYIVKPFLPRELTARIRAVLRRHSAPRTEAPVESTGESADADEAERIVRCGPLMMNEARFEATVEGKPLKLSAKEFKLLYLFASKPGRVFSRENLLAAVWQSAFVDERTVDVHMLRLRKALAGTAAENLIETVRGVGYRCRAEN</sequence>
<comment type="caution">
    <text evidence="8">The sequence shown here is derived from an EMBL/GenBank/DDBJ whole genome shotgun (WGS) entry which is preliminary data.</text>
</comment>
<evidence type="ECO:0000256" key="4">
    <source>
        <dbReference type="PROSITE-ProRule" id="PRU00169"/>
    </source>
</evidence>
<evidence type="ECO:0000256" key="1">
    <source>
        <dbReference type="ARBA" id="ARBA00022553"/>
    </source>
</evidence>
<feature type="domain" description="Response regulatory" evidence="6">
    <location>
        <begin position="6"/>
        <end position="122"/>
    </location>
</feature>
<dbReference type="PROSITE" id="PS51755">
    <property type="entry name" value="OMPR_PHOB"/>
    <property type="match status" value="1"/>
</dbReference>
<evidence type="ECO:0000313" key="8">
    <source>
        <dbReference type="EMBL" id="MBM6703516.1"/>
    </source>
</evidence>
<dbReference type="InterPro" id="IPR001789">
    <property type="entry name" value="Sig_transdc_resp-reg_receiver"/>
</dbReference>
<evidence type="ECO:0000256" key="3">
    <source>
        <dbReference type="ARBA" id="ARBA00023125"/>
    </source>
</evidence>
<name>A0ABS2DQA4_9BURK</name>
<dbReference type="RefSeq" id="WP_205101975.1">
    <property type="nucleotide sequence ID" value="NZ_JACJJC010000003.1"/>
</dbReference>
<keyword evidence="2" id="KW-0902">Two-component regulatory system</keyword>
<feature type="DNA-binding region" description="OmpR/PhoB-type" evidence="5">
    <location>
        <begin position="147"/>
        <end position="244"/>
    </location>
</feature>
<dbReference type="PROSITE" id="PS50110">
    <property type="entry name" value="RESPONSE_REGULATORY"/>
    <property type="match status" value="1"/>
</dbReference>
<dbReference type="SMART" id="SM00448">
    <property type="entry name" value="REC"/>
    <property type="match status" value="1"/>
</dbReference>
<dbReference type="Gene3D" id="6.10.250.690">
    <property type="match status" value="1"/>
</dbReference>
<feature type="modified residue" description="4-aspartylphosphate" evidence="4">
    <location>
        <position position="55"/>
    </location>
</feature>
<proteinExistence type="predicted"/>
<keyword evidence="1 4" id="KW-0597">Phosphoprotein</keyword>
<dbReference type="EMBL" id="JACJJC010000003">
    <property type="protein sequence ID" value="MBM6703516.1"/>
    <property type="molecule type" value="Genomic_DNA"/>
</dbReference>